<sequence>MTTPAPMLSPSIRWAAALIGFCAAFGVSVGFWGVYGRTGSVPAAISIMVAYFTNLTGLLVAVVFAGLALGRPAFAHSRLVAGTALATLLVGLVQRLLLQGLRTLRGADLAADILLHQVVPVLVPLFWLAVLPKGRLGWRDPLLWACYPLAYLACTLLRGAFGARYPYPFLDVGKSGWGSVLAYAGGIAAAFLVVGWGVVALDRALARRRESA</sequence>
<feature type="transmembrane region" description="Helical" evidence="1">
    <location>
        <begin position="79"/>
        <end position="97"/>
    </location>
</feature>
<feature type="transmembrane region" description="Helical" evidence="1">
    <location>
        <begin position="181"/>
        <end position="201"/>
    </location>
</feature>
<evidence type="ECO:0000256" key="1">
    <source>
        <dbReference type="SAM" id="Phobius"/>
    </source>
</evidence>
<evidence type="ECO:0008006" key="4">
    <source>
        <dbReference type="Google" id="ProtNLM"/>
    </source>
</evidence>
<comment type="caution">
    <text evidence="2">The sequence shown here is derived from an EMBL/GenBank/DDBJ whole genome shotgun (WGS) entry which is preliminary data.</text>
</comment>
<dbReference type="Proteomes" id="UP000583454">
    <property type="component" value="Unassembled WGS sequence"/>
</dbReference>
<accession>A0A840ZIK1</accession>
<dbReference type="AlphaFoldDB" id="A0A840ZIK1"/>
<gene>
    <name evidence="2" type="ORF">HNR00_001838</name>
</gene>
<feature type="transmembrane region" description="Helical" evidence="1">
    <location>
        <begin position="142"/>
        <end position="161"/>
    </location>
</feature>
<keyword evidence="3" id="KW-1185">Reference proteome</keyword>
<dbReference type="EMBL" id="JACHOP010000005">
    <property type="protein sequence ID" value="MBB5757130.1"/>
    <property type="molecule type" value="Genomic_DNA"/>
</dbReference>
<reference evidence="2 3" key="1">
    <citation type="submission" date="2020-08" db="EMBL/GenBank/DDBJ databases">
        <title>Genomic Encyclopedia of Type Strains, Phase IV (KMG-IV): sequencing the most valuable type-strain genomes for metagenomic binning, comparative biology and taxonomic classification.</title>
        <authorList>
            <person name="Goeker M."/>
        </authorList>
    </citation>
    <scope>NUCLEOTIDE SEQUENCE [LARGE SCALE GENOMIC DNA]</scope>
    <source>
        <strain evidence="2 3">DSM 2163</strain>
    </source>
</reference>
<keyword evidence="1" id="KW-0812">Transmembrane</keyword>
<name>A0A840ZIK1_9HYPH</name>
<keyword evidence="1" id="KW-1133">Transmembrane helix</keyword>
<organism evidence="2 3">
    <name type="scientific">Methylorubrum rhodinum</name>
    <dbReference type="NCBI Taxonomy" id="29428"/>
    <lineage>
        <taxon>Bacteria</taxon>
        <taxon>Pseudomonadati</taxon>
        <taxon>Pseudomonadota</taxon>
        <taxon>Alphaproteobacteria</taxon>
        <taxon>Hyphomicrobiales</taxon>
        <taxon>Methylobacteriaceae</taxon>
        <taxon>Methylorubrum</taxon>
    </lineage>
</organism>
<proteinExistence type="predicted"/>
<feature type="transmembrane region" description="Helical" evidence="1">
    <location>
        <begin position="12"/>
        <end position="35"/>
    </location>
</feature>
<dbReference type="NCBIfam" id="NF038065">
    <property type="entry name" value="Pr6Pr"/>
    <property type="match status" value="1"/>
</dbReference>
<dbReference type="InterPro" id="IPR049713">
    <property type="entry name" value="Pr6Pr-like"/>
</dbReference>
<feature type="transmembrane region" description="Helical" evidence="1">
    <location>
        <begin position="109"/>
        <end position="130"/>
    </location>
</feature>
<feature type="transmembrane region" description="Helical" evidence="1">
    <location>
        <begin position="41"/>
        <end position="67"/>
    </location>
</feature>
<evidence type="ECO:0000313" key="2">
    <source>
        <dbReference type="EMBL" id="MBB5757130.1"/>
    </source>
</evidence>
<evidence type="ECO:0000313" key="3">
    <source>
        <dbReference type="Proteomes" id="UP000583454"/>
    </source>
</evidence>
<keyword evidence="1" id="KW-0472">Membrane</keyword>
<dbReference type="RefSeq" id="WP_312886022.1">
    <property type="nucleotide sequence ID" value="NZ_JACHOP010000005.1"/>
</dbReference>
<protein>
    <recommendedName>
        <fullName evidence="4">Pr6Pr family membrane protein</fullName>
    </recommendedName>
</protein>